<sequence length="498" mass="56835">MQNLQKLFDINKGTYGEPIKDRGGMYSKQLNVWVKEDLQELVQSLDAKEQGYIDCLAAIALAVGQIHKKQLEDGQNHVTWPKEFFEQDGVEKFTQAIKSFPQIGDPFAVVSDKFTITPYSRQYAEHLTDFVKAAYKASEYTEDFATPLAPYLKQLVKTFSFNSNKESDLEDMRATDTAWVNTKAEAKYLIFAEPTEVYQDPLRPLLGGNNSVLKIAGEYEAKQGLDFWKNMFEFRLMVKQDSQVSLKEMQDLRDTSKKLFMDQNYKPVPVSLEFRELYFAAGQGAYPAKTAKNYPNFLDIRKDVGYKNTLYTNMLEQALVLEIVPNLEKAFGILNKQPQELMRGRVLAVLAHEENHPFKRMEATTLEELKATVNGLNALIESPTFLEQDIKDAFLVDIGGALEVHIKMRNAKNEGDINKQNALEAYYVADTIFVNYFAQAGVLKTDNTEKITQIDFTNLEAGAKGLMCLLEDVRTGKTTAEQVYKEYKKEDIWEKFNV</sequence>
<gene>
    <name evidence="1" type="ORF">KC980_01550</name>
</gene>
<evidence type="ECO:0000313" key="1">
    <source>
        <dbReference type="EMBL" id="MCA9308172.1"/>
    </source>
</evidence>
<dbReference type="AlphaFoldDB" id="A0A955EC17"/>
<protein>
    <submittedName>
        <fullName evidence="1">Uncharacterized protein</fullName>
    </submittedName>
</protein>
<comment type="caution">
    <text evidence="1">The sequence shown here is derived from an EMBL/GenBank/DDBJ whole genome shotgun (WGS) entry which is preliminary data.</text>
</comment>
<evidence type="ECO:0000313" key="2">
    <source>
        <dbReference type="Proteomes" id="UP000740557"/>
    </source>
</evidence>
<name>A0A955EC17_UNCKA</name>
<dbReference type="Gene3D" id="3.30.540.30">
    <property type="match status" value="1"/>
</dbReference>
<organism evidence="1 2">
    <name type="scientific">candidate division WWE3 bacterium</name>
    <dbReference type="NCBI Taxonomy" id="2053526"/>
    <lineage>
        <taxon>Bacteria</taxon>
        <taxon>Katanobacteria</taxon>
    </lineage>
</organism>
<dbReference type="EMBL" id="JAGQNX010000043">
    <property type="protein sequence ID" value="MCA9308172.1"/>
    <property type="molecule type" value="Genomic_DNA"/>
</dbReference>
<reference evidence="1" key="1">
    <citation type="submission" date="2020-04" db="EMBL/GenBank/DDBJ databases">
        <authorList>
            <person name="Zhang T."/>
        </authorList>
    </citation>
    <scope>NUCLEOTIDE SEQUENCE</scope>
    <source>
        <strain evidence="1">HKST-UBA79</strain>
    </source>
</reference>
<accession>A0A955EC17</accession>
<reference evidence="1" key="2">
    <citation type="journal article" date="2021" name="Microbiome">
        <title>Successional dynamics and alternative stable states in a saline activated sludge microbial community over 9 years.</title>
        <authorList>
            <person name="Wang Y."/>
            <person name="Ye J."/>
            <person name="Ju F."/>
            <person name="Liu L."/>
            <person name="Boyd J.A."/>
            <person name="Deng Y."/>
            <person name="Parks D.H."/>
            <person name="Jiang X."/>
            <person name="Yin X."/>
            <person name="Woodcroft B.J."/>
            <person name="Tyson G.W."/>
            <person name="Hugenholtz P."/>
            <person name="Polz M.F."/>
            <person name="Zhang T."/>
        </authorList>
    </citation>
    <scope>NUCLEOTIDE SEQUENCE</scope>
    <source>
        <strain evidence="1">HKST-UBA79</strain>
    </source>
</reference>
<dbReference type="Proteomes" id="UP000740557">
    <property type="component" value="Unassembled WGS sequence"/>
</dbReference>
<proteinExistence type="predicted"/>